<dbReference type="GeneID" id="96624911"/>
<dbReference type="GO" id="GO:0003887">
    <property type="term" value="F:DNA-directed DNA polymerase activity"/>
    <property type="evidence" value="ECO:0007669"/>
    <property type="project" value="TreeGrafter"/>
</dbReference>
<gene>
    <name evidence="4" type="ORF">IDM49_11765</name>
</gene>
<dbReference type="PANTHER" id="PTHR11076">
    <property type="entry name" value="DNA REPAIR POLYMERASE UMUC / TRANSFERASE FAMILY MEMBER"/>
    <property type="match status" value="1"/>
</dbReference>
<dbReference type="Gene3D" id="3.40.1170.60">
    <property type="match status" value="1"/>
</dbReference>
<dbReference type="Pfam" id="PF00817">
    <property type="entry name" value="IMS"/>
    <property type="match status" value="1"/>
</dbReference>
<geneLocation type="plasmid" evidence="4 5">
    <name>p2</name>
</geneLocation>
<dbReference type="KEGG" id="rter:IDM49_11765"/>
<dbReference type="InterPro" id="IPR050116">
    <property type="entry name" value="DNA_polymerase-Y"/>
</dbReference>
<dbReference type="AlphaFoldDB" id="A0A7S6WWG1"/>
<dbReference type="RefSeq" id="WP_193836789.1">
    <property type="nucleotide sequence ID" value="NZ_CP062961.1"/>
</dbReference>
<dbReference type="GO" id="GO:0005829">
    <property type="term" value="C:cytosol"/>
    <property type="evidence" value="ECO:0007669"/>
    <property type="project" value="TreeGrafter"/>
</dbReference>
<accession>A0A7S6WWG1</accession>
<evidence type="ECO:0000313" key="5">
    <source>
        <dbReference type="Proteomes" id="UP000516404"/>
    </source>
</evidence>
<dbReference type="InterPro" id="IPR043502">
    <property type="entry name" value="DNA/RNA_pol_sf"/>
</dbReference>
<keyword evidence="5" id="KW-1185">Reference proteome</keyword>
<dbReference type="InterPro" id="IPR001126">
    <property type="entry name" value="UmuC"/>
</dbReference>
<organism evidence="4 5">
    <name type="scientific">Rothia terrae</name>
    <dbReference type="NCBI Taxonomy" id="396015"/>
    <lineage>
        <taxon>Bacteria</taxon>
        <taxon>Bacillati</taxon>
        <taxon>Actinomycetota</taxon>
        <taxon>Actinomycetes</taxon>
        <taxon>Micrococcales</taxon>
        <taxon>Micrococcaceae</taxon>
        <taxon>Rothia</taxon>
    </lineage>
</organism>
<dbReference type="EMBL" id="CP062961">
    <property type="protein sequence ID" value="QOW64760.1"/>
    <property type="molecule type" value="Genomic_DNA"/>
</dbReference>
<dbReference type="PROSITE" id="PS50173">
    <property type="entry name" value="UMUC"/>
    <property type="match status" value="1"/>
</dbReference>
<evidence type="ECO:0000313" key="4">
    <source>
        <dbReference type="EMBL" id="QOW64760.1"/>
    </source>
</evidence>
<protein>
    <recommendedName>
        <fullName evidence="3">UmuC domain-containing protein</fullName>
    </recommendedName>
</protein>
<evidence type="ECO:0000256" key="1">
    <source>
        <dbReference type="ARBA" id="ARBA00010945"/>
    </source>
</evidence>
<dbReference type="Gene3D" id="3.30.70.270">
    <property type="match status" value="1"/>
</dbReference>
<dbReference type="GO" id="GO:0006281">
    <property type="term" value="P:DNA repair"/>
    <property type="evidence" value="ECO:0007669"/>
    <property type="project" value="InterPro"/>
</dbReference>
<dbReference type="InterPro" id="IPR043128">
    <property type="entry name" value="Rev_trsase/Diguanyl_cyclase"/>
</dbReference>
<evidence type="ECO:0000259" key="3">
    <source>
        <dbReference type="PROSITE" id="PS50173"/>
    </source>
</evidence>
<proteinExistence type="inferred from homology"/>
<comment type="function">
    <text evidence="2">Poorly processive, error-prone DNA polymerase involved in untargeted mutagenesis. Copies undamaged DNA at stalled replication forks, which arise in vivo from mismatched or misaligned primer ends. These misaligned primers can be extended by PolIV. Exhibits no 3'-5' exonuclease (proofreading) activity. May be involved in translesional synthesis, in conjunction with the beta clamp from PolIII.</text>
</comment>
<reference evidence="4 5" key="1">
    <citation type="submission" date="2020-09" db="EMBL/GenBank/DDBJ databases">
        <title>Investigation of environmental microbes.</title>
        <authorList>
            <person name="Ou Y."/>
            <person name="Kang Q."/>
        </authorList>
    </citation>
    <scope>NUCLEOTIDE SEQUENCE [LARGE SCALE GENOMIC DNA]</scope>
    <source>
        <strain evidence="4 5">KJZ-14</strain>
        <plasmid evidence="4 5">p2</plasmid>
    </source>
</reference>
<keyword evidence="4" id="KW-0614">Plasmid</keyword>
<dbReference type="GO" id="GO:0042276">
    <property type="term" value="P:error-prone translesion synthesis"/>
    <property type="evidence" value="ECO:0007669"/>
    <property type="project" value="TreeGrafter"/>
</dbReference>
<comment type="similarity">
    <text evidence="1">Belongs to the DNA polymerase type-Y family.</text>
</comment>
<dbReference type="SUPFAM" id="SSF56672">
    <property type="entry name" value="DNA/RNA polymerases"/>
    <property type="match status" value="1"/>
</dbReference>
<dbReference type="Proteomes" id="UP000516404">
    <property type="component" value="Plasmid p2"/>
</dbReference>
<name>A0A7S6WWG1_9MICC</name>
<sequence>MSTNQTLIFHFDINSCYASCEKILDPSLRDNPVVVLSNNDRCIIALDSEAKALGFKLGDPWFQVEELATARGIVARSSNYELYSDISERFMLV</sequence>
<feature type="domain" description="UmuC" evidence="3">
    <location>
        <begin position="8"/>
        <end position="93"/>
    </location>
</feature>
<dbReference type="PANTHER" id="PTHR11076:SF34">
    <property type="entry name" value="PROTEIN UMUC"/>
    <property type="match status" value="1"/>
</dbReference>
<evidence type="ECO:0000256" key="2">
    <source>
        <dbReference type="ARBA" id="ARBA00025589"/>
    </source>
</evidence>
<dbReference type="GO" id="GO:0009432">
    <property type="term" value="P:SOS response"/>
    <property type="evidence" value="ECO:0007669"/>
    <property type="project" value="TreeGrafter"/>
</dbReference>